<dbReference type="SUPFAM" id="SSF53098">
    <property type="entry name" value="Ribonuclease H-like"/>
    <property type="match status" value="1"/>
</dbReference>
<dbReference type="PROSITE" id="PS50967">
    <property type="entry name" value="HRDC"/>
    <property type="match status" value="1"/>
</dbReference>
<comment type="subcellular location">
    <subcellularLocation>
        <location evidence="1">Nucleus</location>
    </subcellularLocation>
</comment>
<proteinExistence type="predicted"/>
<accession>A0ABQ8JD51</accession>
<evidence type="ECO:0000313" key="5">
    <source>
        <dbReference type="EMBL" id="KAH9420281.1"/>
    </source>
</evidence>
<dbReference type="InterPro" id="IPR044876">
    <property type="entry name" value="HRDC_dom_sf"/>
</dbReference>
<reference evidence="5 6" key="2">
    <citation type="journal article" date="2022" name="Mol. Biol. Evol.">
        <title>Comparative Genomics Reveals Insights into the Divergent Evolution of Astigmatic Mites and Household Pest Adaptations.</title>
        <authorList>
            <person name="Xiong Q."/>
            <person name="Wan A.T."/>
            <person name="Liu X."/>
            <person name="Fung C.S."/>
            <person name="Xiao X."/>
            <person name="Malainual N."/>
            <person name="Hou J."/>
            <person name="Wang L."/>
            <person name="Wang M."/>
            <person name="Yang K.Y."/>
            <person name="Cui Y."/>
            <person name="Leung E.L."/>
            <person name="Nong W."/>
            <person name="Shin S.K."/>
            <person name="Au S.W."/>
            <person name="Jeong K.Y."/>
            <person name="Chew F.T."/>
            <person name="Hui J.H."/>
            <person name="Leung T.F."/>
            <person name="Tungtrongchitr A."/>
            <person name="Zhong N."/>
            <person name="Liu Z."/>
            <person name="Tsui S.K."/>
        </authorList>
    </citation>
    <scope>NUCLEOTIDE SEQUENCE [LARGE SCALE GENOMIC DNA]</scope>
    <source>
        <strain evidence="5">Derp</strain>
    </source>
</reference>
<feature type="compositionally biased region" description="Low complexity" evidence="3">
    <location>
        <begin position="165"/>
        <end position="175"/>
    </location>
</feature>
<dbReference type="InterPro" id="IPR010997">
    <property type="entry name" value="HRDC-like_sf"/>
</dbReference>
<evidence type="ECO:0000256" key="1">
    <source>
        <dbReference type="ARBA" id="ARBA00004123"/>
    </source>
</evidence>
<dbReference type="Gene3D" id="3.30.420.10">
    <property type="entry name" value="Ribonuclease H-like superfamily/Ribonuclease H"/>
    <property type="match status" value="1"/>
</dbReference>
<keyword evidence="2" id="KW-0539">Nucleus</keyword>
<name>A0ABQ8JD51_DERPT</name>
<evidence type="ECO:0000259" key="4">
    <source>
        <dbReference type="PROSITE" id="PS50967"/>
    </source>
</evidence>
<dbReference type="Proteomes" id="UP000887458">
    <property type="component" value="Unassembled WGS sequence"/>
</dbReference>
<dbReference type="EMBL" id="NJHN03000051">
    <property type="protein sequence ID" value="KAH9420281.1"/>
    <property type="molecule type" value="Genomic_DNA"/>
</dbReference>
<dbReference type="InterPro" id="IPR012337">
    <property type="entry name" value="RNaseH-like_sf"/>
</dbReference>
<dbReference type="PANTHER" id="PTHR12124">
    <property type="entry name" value="POLYMYOSITIS/SCLERODERMA AUTOANTIGEN-RELATED"/>
    <property type="match status" value="1"/>
</dbReference>
<dbReference type="InterPro" id="IPR036397">
    <property type="entry name" value="RNaseH_sf"/>
</dbReference>
<evidence type="ECO:0000256" key="3">
    <source>
        <dbReference type="SAM" id="MobiDB-lite"/>
    </source>
</evidence>
<keyword evidence="6" id="KW-1185">Reference proteome</keyword>
<dbReference type="Pfam" id="PF01612">
    <property type="entry name" value="DNA_pol_A_exo1"/>
    <property type="match status" value="1"/>
</dbReference>
<dbReference type="SMART" id="SM00341">
    <property type="entry name" value="HRDC"/>
    <property type="match status" value="1"/>
</dbReference>
<reference evidence="5 6" key="1">
    <citation type="journal article" date="2018" name="J. Allergy Clin. Immunol.">
        <title>High-quality assembly of Dermatophagoides pteronyssinus genome and transcriptome reveals a wide range of novel allergens.</title>
        <authorList>
            <person name="Liu X.Y."/>
            <person name="Yang K.Y."/>
            <person name="Wang M.Q."/>
            <person name="Kwok J.S."/>
            <person name="Zeng X."/>
            <person name="Yang Z."/>
            <person name="Xiao X.J."/>
            <person name="Lau C.P."/>
            <person name="Li Y."/>
            <person name="Huang Z.M."/>
            <person name="Ba J.G."/>
            <person name="Yim A.K."/>
            <person name="Ouyang C.Y."/>
            <person name="Ngai S.M."/>
            <person name="Chan T.F."/>
            <person name="Leung E.L."/>
            <person name="Liu L."/>
            <person name="Liu Z.G."/>
            <person name="Tsui S.K."/>
        </authorList>
    </citation>
    <scope>NUCLEOTIDE SEQUENCE [LARGE SCALE GENOMIC DNA]</scope>
    <source>
        <strain evidence="5">Derp</strain>
    </source>
</reference>
<dbReference type="SMART" id="SM00474">
    <property type="entry name" value="35EXOc"/>
    <property type="match status" value="1"/>
</dbReference>
<dbReference type="InterPro" id="IPR045092">
    <property type="entry name" value="Rrp6-like"/>
</dbReference>
<feature type="domain" description="HRDC" evidence="4">
    <location>
        <begin position="508"/>
        <end position="588"/>
    </location>
</feature>
<comment type="caution">
    <text evidence="5">The sequence shown here is derived from an EMBL/GenBank/DDBJ whole genome shotgun (WGS) entry which is preliminary data.</text>
</comment>
<dbReference type="Gene3D" id="1.10.150.80">
    <property type="entry name" value="HRDC domain"/>
    <property type="match status" value="1"/>
</dbReference>
<evidence type="ECO:0000313" key="6">
    <source>
        <dbReference type="Proteomes" id="UP000887458"/>
    </source>
</evidence>
<dbReference type="PANTHER" id="PTHR12124:SF47">
    <property type="entry name" value="EXOSOME COMPONENT 10"/>
    <property type="match status" value="1"/>
</dbReference>
<feature type="region of interest" description="Disordered" evidence="3">
    <location>
        <begin position="158"/>
        <end position="177"/>
    </location>
</feature>
<dbReference type="InterPro" id="IPR002562">
    <property type="entry name" value="3'-5'_exonuclease_dom"/>
</dbReference>
<organism evidence="5 6">
    <name type="scientific">Dermatophagoides pteronyssinus</name>
    <name type="common">European house dust mite</name>
    <dbReference type="NCBI Taxonomy" id="6956"/>
    <lineage>
        <taxon>Eukaryota</taxon>
        <taxon>Metazoa</taxon>
        <taxon>Ecdysozoa</taxon>
        <taxon>Arthropoda</taxon>
        <taxon>Chelicerata</taxon>
        <taxon>Arachnida</taxon>
        <taxon>Acari</taxon>
        <taxon>Acariformes</taxon>
        <taxon>Sarcoptiformes</taxon>
        <taxon>Astigmata</taxon>
        <taxon>Psoroptidia</taxon>
        <taxon>Analgoidea</taxon>
        <taxon>Pyroglyphidae</taxon>
        <taxon>Dermatophagoidinae</taxon>
        <taxon>Dermatophagoides</taxon>
    </lineage>
</organism>
<gene>
    <name evidence="5" type="primary">CDC5L_2</name>
    <name evidence="5" type="ORF">DERP_011195</name>
</gene>
<dbReference type="SUPFAM" id="SSF47819">
    <property type="entry name" value="HRDC-like"/>
    <property type="match status" value="1"/>
</dbReference>
<protein>
    <submittedName>
        <fullName evidence="5">CDC5 cell division cycle 5-like protein</fullName>
    </submittedName>
</protein>
<evidence type="ECO:0000256" key="2">
    <source>
        <dbReference type="ARBA" id="ARBA00023242"/>
    </source>
</evidence>
<dbReference type="Pfam" id="PF00570">
    <property type="entry name" value="HRDC"/>
    <property type="match status" value="1"/>
</dbReference>
<dbReference type="InterPro" id="IPR002121">
    <property type="entry name" value="HRDC_dom"/>
</dbReference>
<sequence>MQQTTSSSSSSSSSDILAKDSFTTSDFNDKIKETILLAKEILQNSNAKKNEKIQNLIKIQCCNTLKILTKLNQNDLNPNSRDCNFTRAKFDDQQKISKLLEIDDALIDKTIHYFECAQNLKEKRKSSQPNLIQVQMNVDSKQNNSKIFIKDFNKNQSGIKRKYPSDNNSNNVDSSPLSQSKRNFLFIAASNVKRPQIVYKIKIDNSYSTPFIPKLTRKPNSLVSLEDSLKPISQNELPANLIPGYNYPKYFYQHPYQYEIENFKIPSEFFHHEISDESKQPPPSSESLKEKRYKFINKRDDLHELIDDLKRFQEIAIDLEHHSFRSYQGLTCLLQISTDLTDYIIDVFPLWNDIQILNEIFTLPSILKVFHSSTYDIIWLQRDLGIYVVNMFDTWVAAKTLDYQHLSLSSLVDHYCHYQLDKRFQLADWRIRPIPEEMLQYARCDTHFLLYIYRKLKQQLLDAGNETGNLLRVVMERSQQMCLKRYEKKLPEINDHIHLIWKNNLRFNPRQMAALKSLYVWRDLIARQEDESTGYVLPNNLLLKICEILPREQQGILACCNPIPPLVRQYINEIHRIIFDARSKVLIDQNSTETIQSSMKNDITIDLTNDLLIDRPLNFNKFLTIDHHHNDHHNNDDDHLANDQNEHFIIDQPLLQWSNELKKFIPNSRKNNDNNNDKSSGIEIQSIRNDIDHHSLINMFDNQNISSSSSSCRKSTNKMIIDDDEKEAEHFSKKTKTNRVQMDKLFDGYITFYQRYLYKIKQKDELRQQQQSSS</sequence>